<protein>
    <submittedName>
        <fullName evidence="1">Uncharacterized protein</fullName>
    </submittedName>
</protein>
<dbReference type="Proteomes" id="UP000232101">
    <property type="component" value="Unassembled WGS sequence"/>
</dbReference>
<sequence length="70" mass="7878">MSRSAALQGLAPTDVFCAKAKRQRQQHDVGHEGVITGRDGYRFFWKGVLVLAQSRFQTRLCRGIIDNMPS</sequence>
<dbReference type="EMBL" id="PHQY01000665">
    <property type="protein sequence ID" value="PJO41641.1"/>
    <property type="molecule type" value="Genomic_DNA"/>
</dbReference>
<proteinExistence type="predicted"/>
<dbReference type="AlphaFoldDB" id="A0A2M9Q0M8"/>
<gene>
    <name evidence="1" type="ORF">CWD94_21885</name>
</gene>
<organism evidence="1 2">
    <name type="scientific">Lysinibacillus xylanilyticus</name>
    <dbReference type="NCBI Taxonomy" id="582475"/>
    <lineage>
        <taxon>Bacteria</taxon>
        <taxon>Bacillati</taxon>
        <taxon>Bacillota</taxon>
        <taxon>Bacilli</taxon>
        <taxon>Bacillales</taxon>
        <taxon>Bacillaceae</taxon>
        <taxon>Lysinibacillus</taxon>
    </lineage>
</organism>
<reference evidence="1 2" key="1">
    <citation type="submission" date="2017-11" db="EMBL/GenBank/DDBJ databases">
        <title>Bacterial isolate from king chilli rhizosphere.</title>
        <authorList>
            <person name="Takhelmayum P."/>
            <person name="Sarangthem I."/>
        </authorList>
    </citation>
    <scope>NUCLEOTIDE SEQUENCE [LARGE SCALE GENOMIC DNA]</scope>
    <source>
        <strain evidence="2">t26</strain>
    </source>
</reference>
<comment type="caution">
    <text evidence="1">The sequence shown here is derived from an EMBL/GenBank/DDBJ whole genome shotgun (WGS) entry which is preliminary data.</text>
</comment>
<accession>A0A2M9Q0M8</accession>
<name>A0A2M9Q0M8_9BACI</name>
<evidence type="ECO:0000313" key="1">
    <source>
        <dbReference type="EMBL" id="PJO41641.1"/>
    </source>
</evidence>
<evidence type="ECO:0000313" key="2">
    <source>
        <dbReference type="Proteomes" id="UP000232101"/>
    </source>
</evidence>